<dbReference type="FunFam" id="3.40.1030.10:FF:000002">
    <property type="entry name" value="Anthranilate phosphoribosyltransferase"/>
    <property type="match status" value="1"/>
</dbReference>
<feature type="binding site" evidence="9">
    <location>
        <begin position="125"/>
        <end position="133"/>
    </location>
    <ligand>
        <name>5-phospho-alpha-D-ribose 1-diphosphate</name>
        <dbReference type="ChEBI" id="CHEBI:58017"/>
    </ligand>
</feature>
<evidence type="ECO:0000313" key="13">
    <source>
        <dbReference type="Proteomes" id="UP000707356"/>
    </source>
</evidence>
<feature type="binding site" evidence="9">
    <location>
        <position position="97"/>
    </location>
    <ligand>
        <name>5-phospho-alpha-D-ribose 1-diphosphate</name>
        <dbReference type="ChEBI" id="CHEBI:58017"/>
    </ligand>
</feature>
<reference evidence="12" key="2">
    <citation type="journal article" date="2022" name="Microbiol. Resour. Announc.">
        <title>Metagenome Sequencing to Explore Phylogenomics of Terrestrial Cyanobacteria.</title>
        <authorList>
            <person name="Ward R.D."/>
            <person name="Stajich J.E."/>
            <person name="Johansen J.R."/>
            <person name="Huntemann M."/>
            <person name="Clum A."/>
            <person name="Foster B."/>
            <person name="Foster B."/>
            <person name="Roux S."/>
            <person name="Palaniappan K."/>
            <person name="Varghese N."/>
            <person name="Mukherjee S."/>
            <person name="Reddy T.B.K."/>
            <person name="Daum C."/>
            <person name="Copeland A."/>
            <person name="Chen I.A."/>
            <person name="Ivanova N.N."/>
            <person name="Kyrpides N.C."/>
            <person name="Shapiro N."/>
            <person name="Eloe-Fadrosh E.A."/>
            <person name="Pietrasiak N."/>
        </authorList>
    </citation>
    <scope>NUCLEOTIDE SEQUENCE</scope>
    <source>
        <strain evidence="12">GSE-TBD4-15B</strain>
    </source>
</reference>
<dbReference type="GO" id="GO:0000162">
    <property type="term" value="P:L-tryptophan biosynthetic process"/>
    <property type="evidence" value="ECO:0007669"/>
    <property type="project" value="UniProtKB-UniRule"/>
</dbReference>
<dbReference type="HAMAP" id="MF_00211">
    <property type="entry name" value="TrpD"/>
    <property type="match status" value="1"/>
</dbReference>
<dbReference type="InterPro" id="IPR035902">
    <property type="entry name" value="Nuc_phospho_transferase"/>
</dbReference>
<dbReference type="GO" id="GO:0005829">
    <property type="term" value="C:cytosol"/>
    <property type="evidence" value="ECO:0007669"/>
    <property type="project" value="TreeGrafter"/>
</dbReference>
<dbReference type="Pfam" id="PF00591">
    <property type="entry name" value="Glycos_transf_3"/>
    <property type="match status" value="1"/>
</dbReference>
<keyword evidence="2 9" id="KW-0028">Amino-acid biosynthesis</keyword>
<proteinExistence type="inferred from homology"/>
<sequence length="360" mass="37023">MSDSTSLIETPDTDWSLLLQQLMDRQSLSLDQSAALMQGWLSESIPELLSGAILTSLQMKGLAASELAGMAQVLQSQSRSKGLLLTDLPTPLIDTCGTGGDRSSTFNISTAAAFVAAAAGIAVAKHGNRSASSKVGSADVLEALGINLTADPARIAAAVREVGITFLFAPGWHPALKPLAPVRKSLKVRTVFNLLGPLVNPLPITGQVMGVFEAGVVQTVAEALQILGRPEAIVLHGRERLDEVGLAQPTDLAILSNGQIQPLAIDPEALGVMPAPLAALRGGEVSDNAAILQAVLQGQGTAAQQDAVAVNAALALAVGGAVPALADRTQTYAAGVTLAKEILASGTAWQKVEELGSFLE</sequence>
<feature type="binding site" evidence="9">
    <location>
        <position position="128"/>
    </location>
    <ligand>
        <name>anthranilate</name>
        <dbReference type="ChEBI" id="CHEBI:16567"/>
        <label>1</label>
    </ligand>
</feature>
<dbReference type="InterPro" id="IPR017459">
    <property type="entry name" value="Glycosyl_Trfase_fam3_N_dom"/>
</dbReference>
<comment type="catalytic activity">
    <reaction evidence="7 9">
        <text>N-(5-phospho-beta-D-ribosyl)anthranilate + diphosphate = 5-phospho-alpha-D-ribose 1-diphosphate + anthranilate</text>
        <dbReference type="Rhea" id="RHEA:11768"/>
        <dbReference type="ChEBI" id="CHEBI:16567"/>
        <dbReference type="ChEBI" id="CHEBI:18277"/>
        <dbReference type="ChEBI" id="CHEBI:33019"/>
        <dbReference type="ChEBI" id="CHEBI:58017"/>
        <dbReference type="EC" id="2.4.2.18"/>
    </reaction>
</comment>
<keyword evidence="3 9" id="KW-0328">Glycosyltransferase</keyword>
<dbReference type="InterPro" id="IPR005940">
    <property type="entry name" value="Anthranilate_Pribosyl_Tfrase"/>
</dbReference>
<feature type="binding site" evidence="9">
    <location>
        <position position="183"/>
    </location>
    <ligand>
        <name>anthranilate</name>
        <dbReference type="ChEBI" id="CHEBI:16567"/>
        <label>2</label>
    </ligand>
</feature>
<evidence type="ECO:0000256" key="4">
    <source>
        <dbReference type="ARBA" id="ARBA00022679"/>
    </source>
</evidence>
<dbReference type="PANTHER" id="PTHR43285">
    <property type="entry name" value="ANTHRANILATE PHOSPHORIBOSYLTRANSFERASE"/>
    <property type="match status" value="1"/>
</dbReference>
<feature type="binding site" evidence="9">
    <location>
        <position position="105"/>
    </location>
    <ligand>
        <name>5-phospho-alpha-D-ribose 1-diphosphate</name>
        <dbReference type="ChEBI" id="CHEBI:58017"/>
    </ligand>
</feature>
<feature type="binding site" evidence="9">
    <location>
        <position position="109"/>
    </location>
    <ligand>
        <name>Mg(2+)</name>
        <dbReference type="ChEBI" id="CHEBI:18420"/>
        <label>1</label>
    </ligand>
</feature>
<dbReference type="NCBIfam" id="TIGR01245">
    <property type="entry name" value="trpD"/>
    <property type="match status" value="1"/>
</dbReference>
<dbReference type="PANTHER" id="PTHR43285:SF2">
    <property type="entry name" value="ANTHRANILATE PHOSPHORIBOSYLTRANSFERASE"/>
    <property type="match status" value="1"/>
</dbReference>
<gene>
    <name evidence="9 12" type="primary">trpD</name>
    <name evidence="12" type="ORF">KME07_14460</name>
</gene>
<dbReference type="Gene3D" id="3.40.1030.10">
    <property type="entry name" value="Nucleoside phosphorylase/phosphoribosyltransferase catalytic domain"/>
    <property type="match status" value="1"/>
</dbReference>
<comment type="pathway">
    <text evidence="1 9">Amino-acid biosynthesis; L-tryptophan biosynthesis; L-tryptophan from chorismate: step 2/5.</text>
</comment>
<comment type="subunit">
    <text evidence="9">Homodimer.</text>
</comment>
<dbReference type="GO" id="GO:0004048">
    <property type="term" value="F:anthranilate phosphoribosyltransferase activity"/>
    <property type="evidence" value="ECO:0007669"/>
    <property type="project" value="UniProtKB-UniRule"/>
</dbReference>
<dbReference type="Proteomes" id="UP000707356">
    <property type="component" value="Unassembled WGS sequence"/>
</dbReference>
<organism evidence="12 13">
    <name type="scientific">Pegethrix bostrychoides GSE-TBD4-15B</name>
    <dbReference type="NCBI Taxonomy" id="2839662"/>
    <lineage>
        <taxon>Bacteria</taxon>
        <taxon>Bacillati</taxon>
        <taxon>Cyanobacteriota</taxon>
        <taxon>Cyanophyceae</taxon>
        <taxon>Oculatellales</taxon>
        <taxon>Oculatellaceae</taxon>
        <taxon>Pegethrix</taxon>
    </lineage>
</organism>
<feature type="binding site" evidence="9">
    <location>
        <position position="242"/>
    </location>
    <ligand>
        <name>Mg(2+)</name>
        <dbReference type="ChEBI" id="CHEBI:18420"/>
        <label>2</label>
    </ligand>
</feature>
<feature type="binding site" evidence="9">
    <location>
        <position position="243"/>
    </location>
    <ligand>
        <name>Mg(2+)</name>
        <dbReference type="ChEBI" id="CHEBI:18420"/>
        <label>1</label>
    </ligand>
</feature>
<dbReference type="SUPFAM" id="SSF47648">
    <property type="entry name" value="Nucleoside phosphorylase/phosphoribosyltransferase N-terminal domain"/>
    <property type="match status" value="1"/>
</dbReference>
<evidence type="ECO:0000256" key="5">
    <source>
        <dbReference type="ARBA" id="ARBA00022822"/>
    </source>
</evidence>
<feature type="binding site" evidence="9">
    <location>
        <position position="97"/>
    </location>
    <ligand>
        <name>anthranilate</name>
        <dbReference type="ChEBI" id="CHEBI:16567"/>
        <label>1</label>
    </ligand>
</feature>
<comment type="similarity">
    <text evidence="8">In the C-terminal section; belongs to the anthranilate phosphoribosyltransferase family.</text>
</comment>
<dbReference type="Pfam" id="PF02885">
    <property type="entry name" value="Glycos_trans_3N"/>
    <property type="match status" value="1"/>
</dbReference>
<evidence type="ECO:0000256" key="7">
    <source>
        <dbReference type="ARBA" id="ARBA00052328"/>
    </source>
</evidence>
<evidence type="ECO:0000256" key="8">
    <source>
        <dbReference type="ARBA" id="ARBA00061188"/>
    </source>
</evidence>
<keyword evidence="9" id="KW-0460">Magnesium</keyword>
<evidence type="ECO:0000256" key="3">
    <source>
        <dbReference type="ARBA" id="ARBA00022676"/>
    </source>
</evidence>
<feature type="binding site" evidence="9">
    <location>
        <begin position="107"/>
        <end position="110"/>
    </location>
    <ligand>
        <name>5-phospho-alpha-D-ribose 1-diphosphate</name>
        <dbReference type="ChEBI" id="CHEBI:58017"/>
    </ligand>
</feature>
<feature type="binding site" evidence="9">
    <location>
        <position position="137"/>
    </location>
    <ligand>
        <name>5-phospho-alpha-D-ribose 1-diphosphate</name>
        <dbReference type="ChEBI" id="CHEBI:58017"/>
    </ligand>
</feature>
<comment type="function">
    <text evidence="9">Catalyzes the transfer of the phosphoribosyl group of 5-phosphorylribose-1-pyrophosphate (PRPP) to anthranilate to yield N-(5'-phosphoribosyl)-anthranilate (PRA).</text>
</comment>
<name>A0A951PBR7_9CYAN</name>
<feature type="binding site" evidence="9">
    <location>
        <begin position="100"/>
        <end position="101"/>
    </location>
    <ligand>
        <name>5-phospho-alpha-D-ribose 1-diphosphate</name>
        <dbReference type="ChEBI" id="CHEBI:58017"/>
    </ligand>
</feature>
<evidence type="ECO:0000259" key="11">
    <source>
        <dbReference type="Pfam" id="PF02885"/>
    </source>
</evidence>
<evidence type="ECO:0000256" key="6">
    <source>
        <dbReference type="ARBA" id="ARBA00023141"/>
    </source>
</evidence>
<accession>A0A951PBR7</accession>
<keyword evidence="9" id="KW-0479">Metal-binding</keyword>
<comment type="caution">
    <text evidence="12">The sequence shown here is derived from an EMBL/GenBank/DDBJ whole genome shotgun (WGS) entry which is preliminary data.</text>
</comment>
<reference evidence="12" key="1">
    <citation type="submission" date="2021-05" db="EMBL/GenBank/DDBJ databases">
        <authorList>
            <person name="Pietrasiak N."/>
            <person name="Ward R."/>
            <person name="Stajich J.E."/>
            <person name="Kurbessoian T."/>
        </authorList>
    </citation>
    <scope>NUCLEOTIDE SEQUENCE</scope>
    <source>
        <strain evidence="12">GSE-TBD4-15B</strain>
    </source>
</reference>
<feature type="domain" description="Glycosyl transferase family 3 N-terminal" evidence="11">
    <location>
        <begin position="18"/>
        <end position="76"/>
    </location>
</feature>
<comment type="caution">
    <text evidence="9">Lacks conserved residue(s) required for the propagation of feature annotation.</text>
</comment>
<evidence type="ECO:0000313" key="12">
    <source>
        <dbReference type="EMBL" id="MBW4466624.1"/>
    </source>
</evidence>
<dbReference type="InterPro" id="IPR000312">
    <property type="entry name" value="Glycosyl_Trfase_fam3"/>
</dbReference>
<dbReference type="AlphaFoldDB" id="A0A951PBR7"/>
<comment type="similarity">
    <text evidence="9">Belongs to the anthranilate phosphoribosyltransferase family.</text>
</comment>
<evidence type="ECO:0000256" key="9">
    <source>
        <dbReference type="HAMAP-Rule" id="MF_00211"/>
    </source>
</evidence>
<evidence type="ECO:0000259" key="10">
    <source>
        <dbReference type="Pfam" id="PF00591"/>
    </source>
</evidence>
<keyword evidence="5 9" id="KW-0822">Tryptophan biosynthesis</keyword>
<dbReference type="InterPro" id="IPR036320">
    <property type="entry name" value="Glycosyl_Trfase_fam3_N_dom_sf"/>
</dbReference>
<dbReference type="Gene3D" id="1.20.970.10">
    <property type="entry name" value="Transferase, Pyrimidine Nucleoside Phosphorylase, Chain C"/>
    <property type="match status" value="1"/>
</dbReference>
<evidence type="ECO:0000256" key="2">
    <source>
        <dbReference type="ARBA" id="ARBA00022605"/>
    </source>
</evidence>
<keyword evidence="4 9" id="KW-0808">Transferase</keyword>
<keyword evidence="6 9" id="KW-0057">Aromatic amino acid biosynthesis</keyword>
<dbReference type="GO" id="GO:0000287">
    <property type="term" value="F:magnesium ion binding"/>
    <property type="evidence" value="ECO:0007669"/>
    <property type="project" value="UniProtKB-UniRule"/>
</dbReference>
<evidence type="ECO:0000256" key="1">
    <source>
        <dbReference type="ARBA" id="ARBA00004907"/>
    </source>
</evidence>
<feature type="domain" description="Glycosyl transferase family 3" evidence="10">
    <location>
        <begin position="91"/>
        <end position="348"/>
    </location>
</feature>
<protein>
    <recommendedName>
        <fullName evidence="9">Anthranilate phosphoribosyltransferase</fullName>
        <ecNumber evidence="9">2.4.2.18</ecNumber>
    </recommendedName>
</protein>
<dbReference type="EC" id="2.4.2.18" evidence="9"/>
<dbReference type="EMBL" id="JAHHHV010000069">
    <property type="protein sequence ID" value="MBW4466624.1"/>
    <property type="molecule type" value="Genomic_DNA"/>
</dbReference>
<dbReference type="SUPFAM" id="SSF52418">
    <property type="entry name" value="Nucleoside phosphorylase/phosphoribosyltransferase catalytic domain"/>
    <property type="match status" value="1"/>
</dbReference>
<comment type="cofactor">
    <cofactor evidence="9">
        <name>Mg(2+)</name>
        <dbReference type="ChEBI" id="CHEBI:18420"/>
    </cofactor>
    <text evidence="9">Binds 2 magnesium ions per monomer.</text>
</comment>
<feature type="binding site" evidence="9">
    <location>
        <position position="243"/>
    </location>
    <ligand>
        <name>Mg(2+)</name>
        <dbReference type="ChEBI" id="CHEBI:18420"/>
        <label>2</label>
    </ligand>
</feature>